<evidence type="ECO:0000256" key="2">
    <source>
        <dbReference type="ARBA" id="ARBA00005816"/>
    </source>
</evidence>
<dbReference type="GO" id="GO:0007064">
    <property type="term" value="P:mitotic sister chromatid cohesion"/>
    <property type="evidence" value="ECO:0007669"/>
    <property type="project" value="TreeGrafter"/>
</dbReference>
<keyword evidence="6" id="KW-0862">Zinc</keyword>
<evidence type="ECO:0000256" key="4">
    <source>
        <dbReference type="ARBA" id="ARBA00022723"/>
    </source>
</evidence>
<evidence type="ECO:0000313" key="14">
    <source>
        <dbReference type="Proteomes" id="UP000267821"/>
    </source>
</evidence>
<evidence type="ECO:0000313" key="13">
    <source>
        <dbReference type="EMBL" id="RPB25442.1"/>
    </source>
</evidence>
<dbReference type="InParanoid" id="A0A3N4LW88"/>
<organism evidence="13 14">
    <name type="scientific">Terfezia boudieri ATCC MYA-4762</name>
    <dbReference type="NCBI Taxonomy" id="1051890"/>
    <lineage>
        <taxon>Eukaryota</taxon>
        <taxon>Fungi</taxon>
        <taxon>Dikarya</taxon>
        <taxon>Ascomycota</taxon>
        <taxon>Pezizomycotina</taxon>
        <taxon>Pezizomycetes</taxon>
        <taxon>Pezizales</taxon>
        <taxon>Pezizaceae</taxon>
        <taxon>Terfezia</taxon>
    </lineage>
</organism>
<feature type="domain" description="N-acetyltransferase ESCO acetyl-transferase" evidence="12">
    <location>
        <begin position="476"/>
        <end position="538"/>
    </location>
</feature>
<gene>
    <name evidence="13" type="ORF">L211DRAFT_866982</name>
</gene>
<dbReference type="InterPro" id="IPR028005">
    <property type="entry name" value="AcTrfase_ESCO_Znf_dom"/>
</dbReference>
<feature type="compositionally biased region" description="Basic residues" evidence="10">
    <location>
        <begin position="23"/>
        <end position="34"/>
    </location>
</feature>
<feature type="non-terminal residue" evidence="13">
    <location>
        <position position="1"/>
    </location>
</feature>
<evidence type="ECO:0000259" key="12">
    <source>
        <dbReference type="Pfam" id="PF13880"/>
    </source>
</evidence>
<evidence type="ECO:0000256" key="5">
    <source>
        <dbReference type="ARBA" id="ARBA00022771"/>
    </source>
</evidence>
<feature type="region of interest" description="Disordered" evidence="10">
    <location>
        <begin position="1"/>
        <end position="47"/>
    </location>
</feature>
<dbReference type="InterPro" id="IPR028009">
    <property type="entry name" value="ESCO_Acetyltransf_dom"/>
</dbReference>
<dbReference type="EMBL" id="ML121537">
    <property type="protein sequence ID" value="RPB25442.1"/>
    <property type="molecule type" value="Genomic_DNA"/>
</dbReference>
<evidence type="ECO:0000256" key="6">
    <source>
        <dbReference type="ARBA" id="ARBA00022833"/>
    </source>
</evidence>
<dbReference type="AlphaFoldDB" id="A0A3N4LW88"/>
<evidence type="ECO:0000256" key="9">
    <source>
        <dbReference type="ARBA" id="ARBA00023315"/>
    </source>
</evidence>
<feature type="compositionally biased region" description="Polar residues" evidence="10">
    <location>
        <begin position="1"/>
        <end position="20"/>
    </location>
</feature>
<comment type="similarity">
    <text evidence="2">Belongs to the acetyltransferase family. ECO subfamily.</text>
</comment>
<evidence type="ECO:0000256" key="10">
    <source>
        <dbReference type="SAM" id="MobiDB-lite"/>
    </source>
</evidence>
<evidence type="ECO:0000259" key="11">
    <source>
        <dbReference type="Pfam" id="PF13878"/>
    </source>
</evidence>
<proteinExistence type="inferred from homology"/>
<keyword evidence="5" id="KW-0863">Zinc-finger</keyword>
<protein>
    <submittedName>
        <fullName evidence="13">Uncharacterized protein</fullName>
    </submittedName>
</protein>
<feature type="region of interest" description="Disordered" evidence="10">
    <location>
        <begin position="206"/>
        <end position="266"/>
    </location>
</feature>
<dbReference type="PANTHER" id="PTHR45884:SF2">
    <property type="entry name" value="N-ACETYLTRANSFERASE ECO"/>
    <property type="match status" value="1"/>
</dbReference>
<evidence type="ECO:0000256" key="1">
    <source>
        <dbReference type="ARBA" id="ARBA00004123"/>
    </source>
</evidence>
<name>A0A3N4LW88_9PEZI</name>
<evidence type="ECO:0000256" key="7">
    <source>
        <dbReference type="ARBA" id="ARBA00023242"/>
    </source>
</evidence>
<reference evidence="13 14" key="1">
    <citation type="journal article" date="2018" name="Nat. Ecol. Evol.">
        <title>Pezizomycetes genomes reveal the molecular basis of ectomycorrhizal truffle lifestyle.</title>
        <authorList>
            <person name="Murat C."/>
            <person name="Payen T."/>
            <person name="Noel B."/>
            <person name="Kuo A."/>
            <person name="Morin E."/>
            <person name="Chen J."/>
            <person name="Kohler A."/>
            <person name="Krizsan K."/>
            <person name="Balestrini R."/>
            <person name="Da Silva C."/>
            <person name="Montanini B."/>
            <person name="Hainaut M."/>
            <person name="Levati E."/>
            <person name="Barry K.W."/>
            <person name="Belfiori B."/>
            <person name="Cichocki N."/>
            <person name="Clum A."/>
            <person name="Dockter R.B."/>
            <person name="Fauchery L."/>
            <person name="Guy J."/>
            <person name="Iotti M."/>
            <person name="Le Tacon F."/>
            <person name="Lindquist E.A."/>
            <person name="Lipzen A."/>
            <person name="Malagnac F."/>
            <person name="Mello A."/>
            <person name="Molinier V."/>
            <person name="Miyauchi S."/>
            <person name="Poulain J."/>
            <person name="Riccioni C."/>
            <person name="Rubini A."/>
            <person name="Sitrit Y."/>
            <person name="Splivallo R."/>
            <person name="Traeger S."/>
            <person name="Wang M."/>
            <person name="Zifcakova L."/>
            <person name="Wipf D."/>
            <person name="Zambonelli A."/>
            <person name="Paolocci F."/>
            <person name="Nowrousian M."/>
            <person name="Ottonello S."/>
            <person name="Baldrian P."/>
            <person name="Spatafora J.W."/>
            <person name="Henrissat B."/>
            <person name="Nagy L.G."/>
            <person name="Aury J.M."/>
            <person name="Wincker P."/>
            <person name="Grigoriev I.V."/>
            <person name="Bonfante P."/>
            <person name="Martin F.M."/>
        </authorList>
    </citation>
    <scope>NUCLEOTIDE SEQUENCE [LARGE SCALE GENOMIC DNA]</scope>
    <source>
        <strain evidence="13 14">ATCC MYA-4762</strain>
    </source>
</reference>
<feature type="domain" description="N-acetyltransferase ESCO zinc-finger" evidence="11">
    <location>
        <begin position="270"/>
        <end position="308"/>
    </location>
</feature>
<keyword evidence="7" id="KW-0539">Nucleus</keyword>
<dbReference type="GO" id="GO:0005634">
    <property type="term" value="C:nucleus"/>
    <property type="evidence" value="ECO:0007669"/>
    <property type="project" value="UniProtKB-SubCell"/>
</dbReference>
<dbReference type="OrthoDB" id="428854at2759"/>
<sequence>MTSMNTNDLPSQRRPPTQTYARLPKRPKLHHGNQRLHTDEPATQPDAFFRRETGRPAVLEVEPGTKVDGEVREKEDRNAEVGGVLQDVPIPVLSTNTATMAVEDGGSGLVRTTKERTSAPMVGPRVRRGTIDAYFMRMPMEKKGENIKGATLVGVANTASTASTATPEAAVATLEPTVETPAALATTQIIIATYHTTAGATSTQACTSTPMAIPNPNSSPPHKSSPTPSSSSVTSPFPPSSPPLLPTPITTRRKKRRPNLTQPQVKKLTQLHLDLGQIPSRTTCPTCHMSYDPSLPEDTLFHKKFHAKSTGGVDFISSRPRILWSGVGFAQDALEGGERESVIAVGRDSNKFERRRVMKVMEIVERELGCQEIKEEEVFGVLQYDSKGAREKDRCGDEGGRYKVYLYLLGRKCIGLLLAERIERAYKITLPSFLSPTPVSISPTSTTCPAPIDPSEACPSTTSLDHPLTLSPTPSSALLGISRIWTCSTYRRRGIATRLLDVARQAFIYGMTIDKCRVAFSQPTALGKALAGEWFLRKGNAVESVGEAGVEDDGLESFIEERKGETRVGVEKGGWLVYLDANCVLGR</sequence>
<feature type="compositionally biased region" description="Low complexity" evidence="10">
    <location>
        <begin position="214"/>
        <end position="235"/>
    </location>
</feature>
<accession>A0A3N4LW88</accession>
<keyword evidence="9" id="KW-0012">Acyltransferase</keyword>
<keyword evidence="4" id="KW-0479">Metal-binding</keyword>
<dbReference type="GO" id="GO:0061733">
    <property type="term" value="F:protein-lysine-acetyltransferase activity"/>
    <property type="evidence" value="ECO:0007669"/>
    <property type="project" value="TreeGrafter"/>
</dbReference>
<dbReference type="GO" id="GO:0000785">
    <property type="term" value="C:chromatin"/>
    <property type="evidence" value="ECO:0007669"/>
    <property type="project" value="TreeGrafter"/>
</dbReference>
<dbReference type="Proteomes" id="UP000267821">
    <property type="component" value="Unassembled WGS sequence"/>
</dbReference>
<dbReference type="PANTHER" id="PTHR45884">
    <property type="entry name" value="N-ACETYLTRANSFERASE ECO"/>
    <property type="match status" value="1"/>
</dbReference>
<feature type="compositionally biased region" description="Pro residues" evidence="10">
    <location>
        <begin position="236"/>
        <end position="246"/>
    </location>
</feature>
<keyword evidence="14" id="KW-1185">Reference proteome</keyword>
<dbReference type="Pfam" id="PF13880">
    <property type="entry name" value="Acetyltransf_13"/>
    <property type="match status" value="1"/>
</dbReference>
<dbReference type="Pfam" id="PF13878">
    <property type="entry name" value="zf-C2H2_3"/>
    <property type="match status" value="1"/>
</dbReference>
<evidence type="ECO:0000256" key="3">
    <source>
        <dbReference type="ARBA" id="ARBA00022679"/>
    </source>
</evidence>
<dbReference type="STRING" id="1051890.A0A3N4LW88"/>
<comment type="subcellular location">
    <subcellularLocation>
        <location evidence="1">Nucleus</location>
    </subcellularLocation>
</comment>
<keyword evidence="3" id="KW-0808">Transferase</keyword>
<keyword evidence="8" id="KW-0131">Cell cycle</keyword>
<dbReference type="GO" id="GO:0008270">
    <property type="term" value="F:zinc ion binding"/>
    <property type="evidence" value="ECO:0007669"/>
    <property type="project" value="UniProtKB-KW"/>
</dbReference>
<evidence type="ECO:0000256" key="8">
    <source>
        <dbReference type="ARBA" id="ARBA00023306"/>
    </source>
</evidence>